<sequence>MGFASGTTVVRRDVFRDRVWSAQALRVVQDTDEALVAACRPGAEATAPTTWIASRLTGDETLRKRALSDLAGGEWQLGPYAWRSTVLLLWNPPAAHFSVNAFYDPADGHRLDRWYVNFQRPLNRTPIGFDTFDLLLDLVVAPDLSRWQWKDTDEYAQGRRLGVVSDADHRAVEAARAQALAMIEEAAGPFPADAPWRAWRSDPVWPTPVLPADALTAVWGY</sequence>
<reference evidence="3" key="1">
    <citation type="journal article" date="2019" name="Int. J. Syst. Evol. Microbiol.">
        <title>The Global Catalogue of Microorganisms (GCM) 10K type strain sequencing project: providing services to taxonomists for standard genome sequencing and annotation.</title>
        <authorList>
            <consortium name="The Broad Institute Genomics Platform"/>
            <consortium name="The Broad Institute Genome Sequencing Center for Infectious Disease"/>
            <person name="Wu L."/>
            <person name="Ma J."/>
        </authorList>
    </citation>
    <scope>NUCLEOTIDE SEQUENCE [LARGE SCALE GENOMIC DNA]</scope>
    <source>
        <strain evidence="3">CGMCC 4.7237</strain>
    </source>
</reference>
<feature type="domain" description="DUF402" evidence="1">
    <location>
        <begin position="62"/>
        <end position="185"/>
    </location>
</feature>
<dbReference type="InterPro" id="IPR007295">
    <property type="entry name" value="DUF402"/>
</dbReference>
<dbReference type="InterPro" id="IPR035930">
    <property type="entry name" value="FomD-like_sf"/>
</dbReference>
<evidence type="ECO:0000259" key="1">
    <source>
        <dbReference type="Pfam" id="PF04167"/>
    </source>
</evidence>
<name>A0ABV8HU11_9ACTN</name>
<dbReference type="EMBL" id="JBHSBB010000015">
    <property type="protein sequence ID" value="MFC4034632.1"/>
    <property type="molecule type" value="Genomic_DNA"/>
</dbReference>
<dbReference type="Proteomes" id="UP001595765">
    <property type="component" value="Unassembled WGS sequence"/>
</dbReference>
<accession>A0ABV8HU11</accession>
<proteinExistence type="predicted"/>
<dbReference type="RefSeq" id="WP_386433185.1">
    <property type="nucleotide sequence ID" value="NZ_JBHSBB010000015.1"/>
</dbReference>
<dbReference type="SUPFAM" id="SSF159234">
    <property type="entry name" value="FomD-like"/>
    <property type="match status" value="1"/>
</dbReference>
<dbReference type="Gene3D" id="2.40.380.10">
    <property type="entry name" value="FomD-like"/>
    <property type="match status" value="1"/>
</dbReference>
<gene>
    <name evidence="2" type="ORF">ACFO3J_24625</name>
</gene>
<protein>
    <submittedName>
        <fullName evidence="2">DUF402 domain-containing protein</fullName>
    </submittedName>
</protein>
<comment type="caution">
    <text evidence="2">The sequence shown here is derived from an EMBL/GenBank/DDBJ whole genome shotgun (WGS) entry which is preliminary data.</text>
</comment>
<keyword evidence="3" id="KW-1185">Reference proteome</keyword>
<evidence type="ECO:0000313" key="2">
    <source>
        <dbReference type="EMBL" id="MFC4034632.1"/>
    </source>
</evidence>
<dbReference type="Pfam" id="PF04167">
    <property type="entry name" value="DUF402"/>
    <property type="match status" value="1"/>
</dbReference>
<evidence type="ECO:0000313" key="3">
    <source>
        <dbReference type="Proteomes" id="UP001595765"/>
    </source>
</evidence>
<organism evidence="2 3">
    <name type="scientific">Streptomyces polygonati</name>
    <dbReference type="NCBI Taxonomy" id="1617087"/>
    <lineage>
        <taxon>Bacteria</taxon>
        <taxon>Bacillati</taxon>
        <taxon>Actinomycetota</taxon>
        <taxon>Actinomycetes</taxon>
        <taxon>Kitasatosporales</taxon>
        <taxon>Streptomycetaceae</taxon>
        <taxon>Streptomyces</taxon>
    </lineage>
</organism>